<feature type="compositionally biased region" description="Basic and acidic residues" evidence="1">
    <location>
        <begin position="94"/>
        <end position="115"/>
    </location>
</feature>
<evidence type="ECO:0000256" key="1">
    <source>
        <dbReference type="SAM" id="MobiDB-lite"/>
    </source>
</evidence>
<evidence type="ECO:0000313" key="3">
    <source>
        <dbReference type="Proteomes" id="UP000275078"/>
    </source>
</evidence>
<organism evidence="2 3">
    <name type="scientific">Ascobolus immersus RN42</name>
    <dbReference type="NCBI Taxonomy" id="1160509"/>
    <lineage>
        <taxon>Eukaryota</taxon>
        <taxon>Fungi</taxon>
        <taxon>Dikarya</taxon>
        <taxon>Ascomycota</taxon>
        <taxon>Pezizomycotina</taxon>
        <taxon>Pezizomycetes</taxon>
        <taxon>Pezizales</taxon>
        <taxon>Ascobolaceae</taxon>
        <taxon>Ascobolus</taxon>
    </lineage>
</organism>
<keyword evidence="3" id="KW-1185">Reference proteome</keyword>
<sequence>MARVARLITWNIITKRCIKGSRHRLLSHGTSCYFVEIISTLTPSTLMKVKESKQQGTIFNEAMSFKLLPSAVNNMFSGQVKNSRLHVPGSISKALKEESTPEVTRKAKLHEETSSRTERKRGIYCRVVRLYYLLPKKNKTRGTHEASTTQYTASDITFSEMPSTEMQMGMSRLVRRRATHWYESFLCFLEIKSGNATLHCPDRQVKHRSCSKNRMVSRPANSSTGCQTSRHHDYFTIGFLFASSADRTIIPGNAIRDRETVYQQSGNTTYILIWSSKPSKDELRSIRGCRGLLEKNRDILTPVFCLFPRDQVGTPALALRTIVTSGITGSKVENFCSLDVRPGIMLPFRFNAEYREANGDVEACSNLVKTELHESR</sequence>
<evidence type="ECO:0000313" key="2">
    <source>
        <dbReference type="EMBL" id="RPA77930.1"/>
    </source>
</evidence>
<reference evidence="2 3" key="1">
    <citation type="journal article" date="2018" name="Nat. Ecol. Evol.">
        <title>Pezizomycetes genomes reveal the molecular basis of ectomycorrhizal truffle lifestyle.</title>
        <authorList>
            <person name="Murat C."/>
            <person name="Payen T."/>
            <person name="Noel B."/>
            <person name="Kuo A."/>
            <person name="Morin E."/>
            <person name="Chen J."/>
            <person name="Kohler A."/>
            <person name="Krizsan K."/>
            <person name="Balestrini R."/>
            <person name="Da Silva C."/>
            <person name="Montanini B."/>
            <person name="Hainaut M."/>
            <person name="Levati E."/>
            <person name="Barry K.W."/>
            <person name="Belfiori B."/>
            <person name="Cichocki N."/>
            <person name="Clum A."/>
            <person name="Dockter R.B."/>
            <person name="Fauchery L."/>
            <person name="Guy J."/>
            <person name="Iotti M."/>
            <person name="Le Tacon F."/>
            <person name="Lindquist E.A."/>
            <person name="Lipzen A."/>
            <person name="Malagnac F."/>
            <person name="Mello A."/>
            <person name="Molinier V."/>
            <person name="Miyauchi S."/>
            <person name="Poulain J."/>
            <person name="Riccioni C."/>
            <person name="Rubini A."/>
            <person name="Sitrit Y."/>
            <person name="Splivallo R."/>
            <person name="Traeger S."/>
            <person name="Wang M."/>
            <person name="Zifcakova L."/>
            <person name="Wipf D."/>
            <person name="Zambonelli A."/>
            <person name="Paolocci F."/>
            <person name="Nowrousian M."/>
            <person name="Ottonello S."/>
            <person name="Baldrian P."/>
            <person name="Spatafora J.W."/>
            <person name="Henrissat B."/>
            <person name="Nagy L.G."/>
            <person name="Aury J.M."/>
            <person name="Wincker P."/>
            <person name="Grigoriev I.V."/>
            <person name="Bonfante P."/>
            <person name="Martin F.M."/>
        </authorList>
    </citation>
    <scope>NUCLEOTIDE SEQUENCE [LARGE SCALE GENOMIC DNA]</scope>
    <source>
        <strain evidence="2 3">RN42</strain>
    </source>
</reference>
<dbReference type="Proteomes" id="UP000275078">
    <property type="component" value="Unassembled WGS sequence"/>
</dbReference>
<accession>A0A3N4I1E5</accession>
<dbReference type="AlphaFoldDB" id="A0A3N4I1E5"/>
<proteinExistence type="predicted"/>
<gene>
    <name evidence="2" type="ORF">BJ508DRAFT_309666</name>
</gene>
<name>A0A3N4I1E5_ASCIM</name>
<feature type="region of interest" description="Disordered" evidence="1">
    <location>
        <begin position="91"/>
        <end position="115"/>
    </location>
</feature>
<dbReference type="EMBL" id="ML119718">
    <property type="protein sequence ID" value="RPA77930.1"/>
    <property type="molecule type" value="Genomic_DNA"/>
</dbReference>
<protein>
    <submittedName>
        <fullName evidence="2">Uncharacterized protein</fullName>
    </submittedName>
</protein>